<keyword evidence="1" id="KW-0732">Signal</keyword>
<reference evidence="2 3" key="1">
    <citation type="submission" date="2021-04" db="EMBL/GenBank/DDBJ databases">
        <authorList>
            <person name="Pira H."/>
            <person name="Risdian C."/>
            <person name="Wink J."/>
        </authorList>
    </citation>
    <scope>NUCLEOTIDE SEQUENCE [LARGE SCALE GENOMIC DNA]</scope>
    <source>
        <strain evidence="2 3">WH53</strain>
    </source>
</reference>
<protein>
    <submittedName>
        <fullName evidence="2">Uncharacterized protein</fullName>
    </submittedName>
</protein>
<proteinExistence type="predicted"/>
<accession>A0ABS5Z9R9</accession>
<dbReference type="RefSeq" id="WP_215818805.1">
    <property type="nucleotide sequence ID" value="NZ_JAGSOY010000009.1"/>
</dbReference>
<organism evidence="2 3">
    <name type="scientific">Zooshikella harenae</name>
    <dbReference type="NCBI Taxonomy" id="2827238"/>
    <lineage>
        <taxon>Bacteria</taxon>
        <taxon>Pseudomonadati</taxon>
        <taxon>Pseudomonadota</taxon>
        <taxon>Gammaproteobacteria</taxon>
        <taxon>Oceanospirillales</taxon>
        <taxon>Zooshikellaceae</taxon>
        <taxon>Zooshikella</taxon>
    </lineage>
</organism>
<dbReference type="Proteomes" id="UP000690515">
    <property type="component" value="Unassembled WGS sequence"/>
</dbReference>
<gene>
    <name evidence="2" type="ORF">KCG35_06175</name>
</gene>
<evidence type="ECO:0000313" key="3">
    <source>
        <dbReference type="Proteomes" id="UP000690515"/>
    </source>
</evidence>
<name>A0ABS5Z9R9_9GAMM</name>
<evidence type="ECO:0000256" key="1">
    <source>
        <dbReference type="SAM" id="SignalP"/>
    </source>
</evidence>
<keyword evidence="3" id="KW-1185">Reference proteome</keyword>
<evidence type="ECO:0000313" key="2">
    <source>
        <dbReference type="EMBL" id="MBU2710638.1"/>
    </source>
</evidence>
<feature type="signal peptide" evidence="1">
    <location>
        <begin position="1"/>
        <end position="23"/>
    </location>
</feature>
<comment type="caution">
    <text evidence="2">The sequence shown here is derived from an EMBL/GenBank/DDBJ whole genome shotgun (WGS) entry which is preliminary data.</text>
</comment>
<sequence>MKLLLSTALSIIISFCWSNLALAEARSNQNATDAEIRQEAAETCKEWAREDKVPAEKQENYTKKCIAFLMGEADDFNP</sequence>
<dbReference type="EMBL" id="JAGSOY010000009">
    <property type="protein sequence ID" value="MBU2710638.1"/>
    <property type="molecule type" value="Genomic_DNA"/>
</dbReference>
<feature type="chain" id="PRO_5046624723" evidence="1">
    <location>
        <begin position="24"/>
        <end position="78"/>
    </location>
</feature>